<dbReference type="RefSeq" id="WP_208832429.1">
    <property type="nucleotide sequence ID" value="NZ_CP072110.1"/>
</dbReference>
<evidence type="ECO:0000256" key="1">
    <source>
        <dbReference type="ARBA" id="ARBA00009437"/>
    </source>
</evidence>
<reference evidence="6" key="1">
    <citation type="submission" date="2021-03" db="EMBL/GenBank/DDBJ databases">
        <title>Description of Psychrosphaera ytuae sp. nov. isolated from deep sea sediment of South China Sea.</title>
        <authorList>
            <person name="Zhang J."/>
            <person name="Xu X.-D."/>
        </authorList>
    </citation>
    <scope>NUCLEOTIDE SEQUENCE</scope>
    <source>
        <strain evidence="6">MTZ26</strain>
    </source>
</reference>
<organism evidence="6 7">
    <name type="scientific">Psychrosphaera ytuae</name>
    <dbReference type="NCBI Taxonomy" id="2820710"/>
    <lineage>
        <taxon>Bacteria</taxon>
        <taxon>Pseudomonadati</taxon>
        <taxon>Pseudomonadota</taxon>
        <taxon>Gammaproteobacteria</taxon>
        <taxon>Alteromonadales</taxon>
        <taxon>Pseudoalteromonadaceae</taxon>
        <taxon>Psychrosphaera</taxon>
    </lineage>
</organism>
<dbReference type="PANTHER" id="PTHR30537">
    <property type="entry name" value="HTH-TYPE TRANSCRIPTIONAL REGULATOR"/>
    <property type="match status" value="1"/>
</dbReference>
<dbReference type="SUPFAM" id="SSF46785">
    <property type="entry name" value="Winged helix' DNA-binding domain"/>
    <property type="match status" value="1"/>
</dbReference>
<evidence type="ECO:0000256" key="4">
    <source>
        <dbReference type="ARBA" id="ARBA00023163"/>
    </source>
</evidence>
<dbReference type="Gene3D" id="3.40.190.290">
    <property type="match status" value="1"/>
</dbReference>
<dbReference type="InterPro" id="IPR000847">
    <property type="entry name" value="LysR_HTH_N"/>
</dbReference>
<dbReference type="GO" id="GO:0003700">
    <property type="term" value="F:DNA-binding transcription factor activity"/>
    <property type="evidence" value="ECO:0007669"/>
    <property type="project" value="InterPro"/>
</dbReference>
<dbReference type="Gene3D" id="1.10.10.10">
    <property type="entry name" value="Winged helix-like DNA-binding domain superfamily/Winged helix DNA-binding domain"/>
    <property type="match status" value="1"/>
</dbReference>
<keyword evidence="2" id="KW-0805">Transcription regulation</keyword>
<dbReference type="CDD" id="cd08422">
    <property type="entry name" value="PBP2_CrgA_like"/>
    <property type="match status" value="1"/>
</dbReference>
<evidence type="ECO:0000256" key="2">
    <source>
        <dbReference type="ARBA" id="ARBA00023015"/>
    </source>
</evidence>
<dbReference type="KEGG" id="psym:J1N51_02485"/>
<dbReference type="Pfam" id="PF00126">
    <property type="entry name" value="HTH_1"/>
    <property type="match status" value="1"/>
</dbReference>
<dbReference type="InterPro" id="IPR058163">
    <property type="entry name" value="LysR-type_TF_proteobact-type"/>
</dbReference>
<evidence type="ECO:0000256" key="3">
    <source>
        <dbReference type="ARBA" id="ARBA00023125"/>
    </source>
</evidence>
<dbReference type="GO" id="GO:0043565">
    <property type="term" value="F:sequence-specific DNA binding"/>
    <property type="evidence" value="ECO:0007669"/>
    <property type="project" value="TreeGrafter"/>
</dbReference>
<dbReference type="Proteomes" id="UP000682739">
    <property type="component" value="Chromosome"/>
</dbReference>
<dbReference type="InterPro" id="IPR005119">
    <property type="entry name" value="LysR_subst-bd"/>
</dbReference>
<dbReference type="PANTHER" id="PTHR30537:SF5">
    <property type="entry name" value="HTH-TYPE TRANSCRIPTIONAL ACTIVATOR TTDR-RELATED"/>
    <property type="match status" value="1"/>
</dbReference>
<keyword evidence="3" id="KW-0238">DNA-binding</keyword>
<proteinExistence type="inferred from homology"/>
<dbReference type="Pfam" id="PF03466">
    <property type="entry name" value="LysR_substrate"/>
    <property type="match status" value="1"/>
</dbReference>
<evidence type="ECO:0000313" key="6">
    <source>
        <dbReference type="EMBL" id="QTH64374.1"/>
    </source>
</evidence>
<dbReference type="EMBL" id="CP072110">
    <property type="protein sequence ID" value="QTH64374.1"/>
    <property type="molecule type" value="Genomic_DNA"/>
</dbReference>
<evidence type="ECO:0000259" key="5">
    <source>
        <dbReference type="PROSITE" id="PS50931"/>
    </source>
</evidence>
<feature type="domain" description="HTH lysR-type" evidence="5">
    <location>
        <begin position="1"/>
        <end position="59"/>
    </location>
</feature>
<comment type="similarity">
    <text evidence="1">Belongs to the LysR transcriptional regulatory family.</text>
</comment>
<keyword evidence="4" id="KW-0804">Transcription</keyword>
<keyword evidence="7" id="KW-1185">Reference proteome</keyword>
<gene>
    <name evidence="6" type="ORF">J1N51_02485</name>
</gene>
<protein>
    <submittedName>
        <fullName evidence="6">LysR family transcriptional regulator</fullName>
    </submittedName>
</protein>
<accession>A0A975DCU1</accession>
<dbReference type="SUPFAM" id="SSF53850">
    <property type="entry name" value="Periplasmic binding protein-like II"/>
    <property type="match status" value="1"/>
</dbReference>
<evidence type="ECO:0000313" key="7">
    <source>
        <dbReference type="Proteomes" id="UP000682739"/>
    </source>
</evidence>
<dbReference type="InterPro" id="IPR036388">
    <property type="entry name" value="WH-like_DNA-bd_sf"/>
</dbReference>
<dbReference type="PROSITE" id="PS50931">
    <property type="entry name" value="HTH_LYSR"/>
    <property type="match status" value="1"/>
</dbReference>
<name>A0A975DCU1_9GAMM</name>
<sequence length="323" mass="36167">MDLASRLLLLLEVEEFGTFAKVSEHRNVDRSVISKQIAKLEDELGVRVLNRTTRSLSLTAAGNEIITQARALRSLLNETKRLAHNYHSEPKGKLKITSATHFGRIYVQPAIIEFQKRFPQLEVELRLDDRIVDMVGEGYDIGFRFGQPKDSSLIARKLARNRLAIVASPDFIKRYKLPTTINDLQTLPCAVYSNSGLVVDSVNYKDDDGIIKSLPLNPAYKVNDPEMLVRAAESGNVFAVISAAMLKDEVLTGSLIPIMTDLNIMDYGALYAVYPHRDSPVKTRLFIEAMKEVIGNRVPVWESFIPNFDTLYGNDESTPAALL</sequence>
<dbReference type="AlphaFoldDB" id="A0A975DCU1"/>
<dbReference type="GO" id="GO:0006351">
    <property type="term" value="P:DNA-templated transcription"/>
    <property type="evidence" value="ECO:0007669"/>
    <property type="project" value="TreeGrafter"/>
</dbReference>
<dbReference type="InterPro" id="IPR036390">
    <property type="entry name" value="WH_DNA-bd_sf"/>
</dbReference>